<accession>A0ABT0G2L7</accession>
<evidence type="ECO:0000313" key="2">
    <source>
        <dbReference type="Proteomes" id="UP001317259"/>
    </source>
</evidence>
<proteinExistence type="predicted"/>
<dbReference type="InterPro" id="IPR015001">
    <property type="entry name" value="DUF1850"/>
</dbReference>
<keyword evidence="2" id="KW-1185">Reference proteome</keyword>
<reference evidence="1 2" key="1">
    <citation type="submission" date="2022-04" db="EMBL/GenBank/DDBJ databases">
        <title>Genome draft of Actinomadura sp. ATCC 31491.</title>
        <authorList>
            <person name="Shi X."/>
            <person name="Du Y."/>
        </authorList>
    </citation>
    <scope>NUCLEOTIDE SEQUENCE [LARGE SCALE GENOMIC DNA]</scope>
    <source>
        <strain evidence="1 2">ATCC 31491</strain>
    </source>
</reference>
<evidence type="ECO:0000313" key="1">
    <source>
        <dbReference type="EMBL" id="MCK2218843.1"/>
    </source>
</evidence>
<dbReference type="Proteomes" id="UP001317259">
    <property type="component" value="Unassembled WGS sequence"/>
</dbReference>
<comment type="caution">
    <text evidence="1">The sequence shown here is derived from an EMBL/GenBank/DDBJ whole genome shotgun (WGS) entry which is preliminary data.</text>
</comment>
<name>A0ABT0G2L7_9ACTN</name>
<dbReference type="RefSeq" id="WP_242377386.1">
    <property type="nucleotide sequence ID" value="NZ_JAKRKC020000002.1"/>
</dbReference>
<dbReference type="Pfam" id="PF08905">
    <property type="entry name" value="DUF1850"/>
    <property type="match status" value="1"/>
</dbReference>
<protein>
    <submittedName>
        <fullName evidence="1">DUF1850 domain-containing protein</fullName>
    </submittedName>
</protein>
<sequence>MAGLPVTGGFLLAYVHSVHHAPAAEVFTVEGRRFTMRAVVSASGGVLDYYALPGTRGRTRDGGYVLWLDRPATYTELSLLATPIGRRTLVAGRRCLPLAPPAGAVQMWLRVEAAPPARTPGAARGGPCPPPYNQSFFLNTEYSATDVNATSNVENQNPHDWPAPG</sequence>
<organism evidence="1 2">
    <name type="scientific">Actinomadura luzonensis</name>
    <dbReference type="NCBI Taxonomy" id="2805427"/>
    <lineage>
        <taxon>Bacteria</taxon>
        <taxon>Bacillati</taxon>
        <taxon>Actinomycetota</taxon>
        <taxon>Actinomycetes</taxon>
        <taxon>Streptosporangiales</taxon>
        <taxon>Thermomonosporaceae</taxon>
        <taxon>Actinomadura</taxon>
    </lineage>
</organism>
<gene>
    <name evidence="1" type="ORF">MF672_034375</name>
</gene>
<dbReference type="EMBL" id="JAKRKC020000002">
    <property type="protein sequence ID" value="MCK2218843.1"/>
    <property type="molecule type" value="Genomic_DNA"/>
</dbReference>